<name>A0A931HWG9_9BACI</name>
<sequence length="96" mass="10922">MGIQKCENCGYQFSWKEIQKAIRWTYKPLVCENCGTVHVITKRTSFIFSIFSGVVGFTLAMNYLPILVGIGVMLIILLLAIILFPYVAKYEIDNSH</sequence>
<evidence type="ECO:0008006" key="4">
    <source>
        <dbReference type="Google" id="ProtNLM"/>
    </source>
</evidence>
<dbReference type="AlphaFoldDB" id="A0A931HWG9"/>
<accession>A0A931HWG9</accession>
<dbReference type="InterPro" id="IPR026369">
    <property type="entry name" value="CxxC_20_CxxC"/>
</dbReference>
<gene>
    <name evidence="2" type="ORF">H0267_10455</name>
</gene>
<proteinExistence type="predicted"/>
<feature type="transmembrane region" description="Helical" evidence="1">
    <location>
        <begin position="70"/>
        <end position="88"/>
    </location>
</feature>
<dbReference type="NCBIfam" id="TIGR04104">
    <property type="entry name" value="cxxc_20_cxxc"/>
    <property type="match status" value="1"/>
</dbReference>
<evidence type="ECO:0000313" key="2">
    <source>
        <dbReference type="EMBL" id="MBH0230635.1"/>
    </source>
</evidence>
<reference evidence="2 3" key="1">
    <citation type="journal article" date="2005" name="Int. J. Syst. Evol. Microbiol.">
        <title>Halobacillus yeomjeoni sp. nov., isolated from a marine solar saltern in Korea.</title>
        <authorList>
            <person name="Yoon J.H."/>
            <person name="Kang S.J."/>
            <person name="Lee C.H."/>
            <person name="Oh H.W."/>
            <person name="Oh T.K."/>
        </authorList>
    </citation>
    <scope>NUCLEOTIDE SEQUENCE [LARGE SCALE GENOMIC DNA]</scope>
    <source>
        <strain evidence="2 3">KCTC 3957</strain>
    </source>
</reference>
<evidence type="ECO:0000313" key="3">
    <source>
        <dbReference type="Proteomes" id="UP000614490"/>
    </source>
</evidence>
<keyword evidence="1" id="KW-0472">Membrane</keyword>
<keyword evidence="3" id="KW-1185">Reference proteome</keyword>
<feature type="transmembrane region" description="Helical" evidence="1">
    <location>
        <begin position="46"/>
        <end position="64"/>
    </location>
</feature>
<comment type="caution">
    <text evidence="2">The sequence shown here is derived from an EMBL/GenBank/DDBJ whole genome shotgun (WGS) entry which is preliminary data.</text>
</comment>
<organism evidence="2 3">
    <name type="scientific">Halobacillus yeomjeoni</name>
    <dbReference type="NCBI Taxonomy" id="311194"/>
    <lineage>
        <taxon>Bacteria</taxon>
        <taxon>Bacillati</taxon>
        <taxon>Bacillota</taxon>
        <taxon>Bacilli</taxon>
        <taxon>Bacillales</taxon>
        <taxon>Bacillaceae</taxon>
        <taxon>Halobacillus</taxon>
    </lineage>
</organism>
<dbReference type="Proteomes" id="UP000614490">
    <property type="component" value="Unassembled WGS sequence"/>
</dbReference>
<evidence type="ECO:0000256" key="1">
    <source>
        <dbReference type="SAM" id="Phobius"/>
    </source>
</evidence>
<dbReference type="EMBL" id="JADZSC010000002">
    <property type="protein sequence ID" value="MBH0230635.1"/>
    <property type="molecule type" value="Genomic_DNA"/>
</dbReference>
<protein>
    <recommendedName>
        <fullName evidence="4">Cxxc_20_cxxc protein</fullName>
    </recommendedName>
</protein>
<keyword evidence="1" id="KW-0812">Transmembrane</keyword>
<keyword evidence="1" id="KW-1133">Transmembrane helix</keyword>